<evidence type="ECO:0000313" key="1">
    <source>
        <dbReference type="EMBL" id="KJH44127.1"/>
    </source>
</evidence>
<organism evidence="1 2">
    <name type="scientific">Dictyocaulus viviparus</name>
    <name type="common">Bovine lungworm</name>
    <dbReference type="NCBI Taxonomy" id="29172"/>
    <lineage>
        <taxon>Eukaryota</taxon>
        <taxon>Metazoa</taxon>
        <taxon>Ecdysozoa</taxon>
        <taxon>Nematoda</taxon>
        <taxon>Chromadorea</taxon>
        <taxon>Rhabditida</taxon>
        <taxon>Rhabditina</taxon>
        <taxon>Rhabditomorpha</taxon>
        <taxon>Strongyloidea</taxon>
        <taxon>Metastrongylidae</taxon>
        <taxon>Dictyocaulus</taxon>
    </lineage>
</organism>
<evidence type="ECO:0008006" key="3">
    <source>
        <dbReference type="Google" id="ProtNLM"/>
    </source>
</evidence>
<dbReference type="STRING" id="29172.A0A0D8XK40"/>
<protein>
    <recommendedName>
        <fullName evidence="3">Glucuronosyltransferase</fullName>
    </recommendedName>
</protein>
<proteinExistence type="predicted"/>
<reference evidence="1 2" key="1">
    <citation type="submission" date="2013-11" db="EMBL/GenBank/DDBJ databases">
        <title>Draft genome of the bovine lungworm Dictyocaulus viviparus.</title>
        <authorList>
            <person name="Mitreva M."/>
        </authorList>
    </citation>
    <scope>NUCLEOTIDE SEQUENCE [LARGE SCALE GENOMIC DNA]</scope>
    <source>
        <strain evidence="1 2">HannoverDv2000</strain>
    </source>
</reference>
<sequence>MEIFELVTLFTISNAAKILFNGMHSSDSHIASMIPFASRMSQENHTVHILETNTKSTHYNYPANITFTHIQLNKDPFFINYVSAIWTKIFGPIEFPRIWETGDKAFLEMLKNHSNKMDIILNQTWDLVIADELFSVSSYALAIKALLNGKAFITLSTCIPTNLLKYHLSLDL</sequence>
<name>A0A0D8XK40_DICVI</name>
<dbReference type="EMBL" id="KN716497">
    <property type="protein sequence ID" value="KJH44127.1"/>
    <property type="molecule type" value="Genomic_DNA"/>
</dbReference>
<dbReference type="AlphaFoldDB" id="A0A0D8XK40"/>
<dbReference type="Proteomes" id="UP000053766">
    <property type="component" value="Unassembled WGS sequence"/>
</dbReference>
<accession>A0A0D8XK40</accession>
<reference evidence="2" key="2">
    <citation type="journal article" date="2016" name="Sci. Rep.">
        <title>Dictyocaulus viviparus genome, variome and transcriptome elucidate lungworm biology and support future intervention.</title>
        <authorList>
            <person name="McNulty S.N."/>
            <person name="Strube C."/>
            <person name="Rosa B.A."/>
            <person name="Martin J.C."/>
            <person name="Tyagi R."/>
            <person name="Choi Y.J."/>
            <person name="Wang Q."/>
            <person name="Hallsworth Pepin K."/>
            <person name="Zhang X."/>
            <person name="Ozersky P."/>
            <person name="Wilson R.K."/>
            <person name="Sternberg P.W."/>
            <person name="Gasser R.B."/>
            <person name="Mitreva M."/>
        </authorList>
    </citation>
    <scope>NUCLEOTIDE SEQUENCE [LARGE SCALE GENOMIC DNA]</scope>
    <source>
        <strain evidence="2">HannoverDv2000</strain>
    </source>
</reference>
<dbReference type="SUPFAM" id="SSF53756">
    <property type="entry name" value="UDP-Glycosyltransferase/glycogen phosphorylase"/>
    <property type="match status" value="1"/>
</dbReference>
<keyword evidence="2" id="KW-1185">Reference proteome</keyword>
<evidence type="ECO:0000313" key="2">
    <source>
        <dbReference type="Proteomes" id="UP000053766"/>
    </source>
</evidence>
<gene>
    <name evidence="1" type="ORF">DICVIV_09844</name>
</gene>
<dbReference type="OrthoDB" id="5835829at2759"/>